<dbReference type="PANTHER" id="PTHR37984">
    <property type="entry name" value="PROTEIN CBG26694"/>
    <property type="match status" value="1"/>
</dbReference>
<dbReference type="InterPro" id="IPR050951">
    <property type="entry name" value="Retrovirus_Pol_polyprotein"/>
</dbReference>
<dbReference type="InterPro" id="IPR012337">
    <property type="entry name" value="RNaseH-like_sf"/>
</dbReference>
<dbReference type="GO" id="GO:0003676">
    <property type="term" value="F:nucleic acid binding"/>
    <property type="evidence" value="ECO:0007669"/>
    <property type="project" value="InterPro"/>
</dbReference>
<reference evidence="1" key="1">
    <citation type="journal article" date="2007" name="PLoS ONE">
        <title>The first genome sequence of an elite grapevine cultivar (Pinot noir Vitis vinifera L.): coping with a highly heterozygous genome.</title>
        <authorList>
            <person name="Velasco R."/>
            <person name="Zharkikh A."/>
            <person name="Troggio M."/>
            <person name="Cartwright D.A."/>
            <person name="Cestaro A."/>
            <person name="Pruss D."/>
            <person name="Pindo M."/>
            <person name="FitzGerald L.M."/>
            <person name="Vezzulli S."/>
            <person name="Reid J."/>
            <person name="Malacarne G."/>
            <person name="Iliev D."/>
            <person name="Coppola G."/>
            <person name="Wardell B."/>
            <person name="Micheletti D."/>
            <person name="Macalma T."/>
            <person name="Facci M."/>
            <person name="Mitchell J.T."/>
            <person name="Perazzolli M."/>
            <person name="Eldredge G."/>
            <person name="Gatto P."/>
            <person name="Oyzerski R."/>
            <person name="Moretto M."/>
            <person name="Gutin N."/>
            <person name="Stefanini M."/>
            <person name="Chen Y."/>
            <person name="Segala C."/>
            <person name="Davenport C."/>
            <person name="Dematte L."/>
            <person name="Mraz A."/>
            <person name="Battilana J."/>
            <person name="Stormo K."/>
            <person name="Costa F."/>
            <person name="Tao Q."/>
            <person name="Si-Ammour A."/>
            <person name="Harkins T."/>
            <person name="Lackey A."/>
            <person name="Perbost C."/>
            <person name="Taillon B."/>
            <person name="Stella A."/>
            <person name="Solovyev V."/>
            <person name="Fawcett J.A."/>
            <person name="Sterck L."/>
            <person name="Vandepoele K."/>
            <person name="Grando S.M."/>
            <person name="Toppo S."/>
            <person name="Moser C."/>
            <person name="Lanchbury J."/>
            <person name="Bogden R."/>
            <person name="Skolnick M."/>
            <person name="Sgaramella V."/>
            <person name="Bhatnagar S.K."/>
            <person name="Fontana P."/>
            <person name="Gutin A."/>
            <person name="Van de Peer Y."/>
            <person name="Salamini F."/>
            <person name="Viola R."/>
        </authorList>
    </citation>
    <scope>NUCLEOTIDE SEQUENCE</scope>
</reference>
<organism evidence="1">
    <name type="scientific">Vitis vinifera</name>
    <name type="common">Grape</name>
    <dbReference type="NCBI Taxonomy" id="29760"/>
    <lineage>
        <taxon>Eukaryota</taxon>
        <taxon>Viridiplantae</taxon>
        <taxon>Streptophyta</taxon>
        <taxon>Embryophyta</taxon>
        <taxon>Tracheophyta</taxon>
        <taxon>Spermatophyta</taxon>
        <taxon>Magnoliopsida</taxon>
        <taxon>eudicotyledons</taxon>
        <taxon>Gunneridae</taxon>
        <taxon>Pentapetalae</taxon>
        <taxon>rosids</taxon>
        <taxon>Vitales</taxon>
        <taxon>Vitaceae</taxon>
        <taxon>Viteae</taxon>
        <taxon>Vitis</taxon>
    </lineage>
</organism>
<dbReference type="AlphaFoldDB" id="A5B7M5"/>
<dbReference type="SUPFAM" id="SSF56672">
    <property type="entry name" value="DNA/RNA polymerases"/>
    <property type="match status" value="1"/>
</dbReference>
<proteinExistence type="predicted"/>
<sequence length="646" mass="75363">MMHRDVEVYVNDMIVKSRDRSDHLVALDRFFERIRQFILRLNPKKCTFGVTFGKLLGYMVSKRGIEAYLDKIRAILDMPMPRTEREIRGFLGRLQYINRFIAIFTNICEPIFRLLRKSQPTFWDDQCQRTFERIRYRDLLPVYCCLIDETKLDDGLPWYHDIYHFLRLDAYPEAAMAKDKRALRQLAARFVICDRASIDRVMREVHAGVYEPHMGGHMLALWGIDIIRKIFSKSSNGHEFILVAIDYFTKWVEVASYARLTSTRVASFIISHIIYRYGVSHELISDRGVIKGLIRDLRGKFRPNWRGPYFIRELTPDDAAWLMDLDGNRFSESTNVDQLKSDFCRDESPDKDDFSGFDCPIIYDPLVDCCVEVERHISSLAFRVASSVWRSEPSFVLSSAFRAIMSIFHLVFRATSLVWHSESHLHFGVQSFHLSLVRHSEPSCLFCIWYSKPHLQFGVQSHRLFPIRHSKPSCHTFSSAFRVTSSVWHSEPHFQFGIQSHISSLVFKATAIFSVWAFKALIFSVWEFRATISSQFRHSEPPPSSQFWRSKPPSLLSFDVQSHHHFLITMFSVVLLSLTFRYTLLNLGIFFTLEKSWQHLKGVGDPFLPRTSCMDMWQRAWLTMVVVDGDNILPEQGAVERAWLAG</sequence>
<dbReference type="Gene3D" id="3.30.420.10">
    <property type="entry name" value="Ribonuclease H-like superfamily/Ribonuclease H"/>
    <property type="match status" value="1"/>
</dbReference>
<dbReference type="Gene3D" id="3.30.70.270">
    <property type="match status" value="2"/>
</dbReference>
<dbReference type="SUPFAM" id="SSF53098">
    <property type="entry name" value="Ribonuclease H-like"/>
    <property type="match status" value="1"/>
</dbReference>
<dbReference type="InterPro" id="IPR043502">
    <property type="entry name" value="DNA/RNA_pol_sf"/>
</dbReference>
<protein>
    <submittedName>
        <fullName evidence="1">Uncharacterized protein</fullName>
    </submittedName>
</protein>
<gene>
    <name evidence="1" type="ORF">VITISV_037554</name>
</gene>
<dbReference type="EMBL" id="AM449487">
    <property type="protein sequence ID" value="CAN76543.1"/>
    <property type="molecule type" value="Genomic_DNA"/>
</dbReference>
<dbReference type="InterPro" id="IPR043128">
    <property type="entry name" value="Rev_trsase/Diguanyl_cyclase"/>
</dbReference>
<evidence type="ECO:0000313" key="1">
    <source>
        <dbReference type="EMBL" id="CAN76543.1"/>
    </source>
</evidence>
<accession>A5B7M5</accession>
<dbReference type="PANTHER" id="PTHR37984:SF5">
    <property type="entry name" value="PROTEIN NYNRIN-LIKE"/>
    <property type="match status" value="1"/>
</dbReference>
<name>A5B7M5_VITVI</name>
<dbReference type="InterPro" id="IPR036397">
    <property type="entry name" value="RNaseH_sf"/>
</dbReference>